<keyword evidence="1" id="KW-0378">Hydrolase</keyword>
<protein>
    <submittedName>
        <fullName evidence="1">Replicative helicase loader/inhibitor</fullName>
    </submittedName>
</protein>
<dbReference type="Proteomes" id="UP001202289">
    <property type="component" value="Unassembled WGS sequence"/>
</dbReference>
<accession>A0ACC6A4K0</accession>
<keyword evidence="1" id="KW-0547">Nucleotide-binding</keyword>
<proteinExistence type="predicted"/>
<name>A0ACC6A4K0_9BACI</name>
<keyword evidence="1" id="KW-0067">ATP-binding</keyword>
<keyword evidence="2" id="KW-1185">Reference proteome</keyword>
<evidence type="ECO:0000313" key="1">
    <source>
        <dbReference type="EMBL" id="MCM3735573.1"/>
    </source>
</evidence>
<comment type="caution">
    <text evidence="1">The sequence shown here is derived from an EMBL/GenBank/DDBJ whole genome shotgun (WGS) entry which is preliminary data.</text>
</comment>
<sequence length="115" mass="13507">MEKKEVVSLLRYIVAVYPHFELSDDLVKVWIDLMKDAPYAETFENLKAHCKTNKFPPKPAELLYEEKSSGPTVYGTKQLFKQWDEEKKDIAVPEEREKHLKEIAKILGVKRRESK</sequence>
<dbReference type="EMBL" id="JAMBOP010000006">
    <property type="protein sequence ID" value="MCM3735573.1"/>
    <property type="molecule type" value="Genomic_DNA"/>
</dbReference>
<reference evidence="1" key="1">
    <citation type="submission" date="2022-05" db="EMBL/GenBank/DDBJ databases">
        <title>Comparative Genomics of Spacecraft Associated Microbes.</title>
        <authorList>
            <person name="Tran M.T."/>
            <person name="Wright A."/>
            <person name="Seuylemezian A."/>
            <person name="Eisen J."/>
            <person name="Coil D."/>
        </authorList>
    </citation>
    <scope>NUCLEOTIDE SEQUENCE</scope>
    <source>
        <strain evidence="1">FAIRING 10M-2.2</strain>
    </source>
</reference>
<evidence type="ECO:0000313" key="2">
    <source>
        <dbReference type="Proteomes" id="UP001202289"/>
    </source>
</evidence>
<organism evidence="1 2">
    <name type="scientific">Bacillus cytotoxicus</name>
    <dbReference type="NCBI Taxonomy" id="580165"/>
    <lineage>
        <taxon>Bacteria</taxon>
        <taxon>Bacillati</taxon>
        <taxon>Bacillota</taxon>
        <taxon>Bacilli</taxon>
        <taxon>Bacillales</taxon>
        <taxon>Bacillaceae</taxon>
        <taxon>Bacillus</taxon>
        <taxon>Bacillus cereus group</taxon>
    </lineage>
</organism>
<gene>
    <name evidence="1" type="ORF">M3215_07010</name>
</gene>
<keyword evidence="1" id="KW-0347">Helicase</keyword>